<accession>A0A392MIJ5</accession>
<dbReference type="EMBL" id="LXQA010011982">
    <property type="protein sequence ID" value="MCH87330.1"/>
    <property type="molecule type" value="Genomic_DNA"/>
</dbReference>
<name>A0A392MIJ5_9FABA</name>
<protein>
    <submittedName>
        <fullName evidence="1">Uncharacterized protein</fullName>
    </submittedName>
</protein>
<keyword evidence="2" id="KW-1185">Reference proteome</keyword>
<dbReference type="AlphaFoldDB" id="A0A392MIJ5"/>
<reference evidence="1 2" key="1">
    <citation type="journal article" date="2018" name="Front. Plant Sci.">
        <title>Red Clover (Trifolium pratense) and Zigzag Clover (T. medium) - A Picture of Genomic Similarities and Differences.</title>
        <authorList>
            <person name="Dluhosova J."/>
            <person name="Istvanek J."/>
            <person name="Nedelnik J."/>
            <person name="Repkova J."/>
        </authorList>
    </citation>
    <scope>NUCLEOTIDE SEQUENCE [LARGE SCALE GENOMIC DNA]</scope>
    <source>
        <strain evidence="2">cv. 10/8</strain>
        <tissue evidence="1">Leaf</tissue>
    </source>
</reference>
<evidence type="ECO:0000313" key="1">
    <source>
        <dbReference type="EMBL" id="MCH87330.1"/>
    </source>
</evidence>
<organism evidence="1 2">
    <name type="scientific">Trifolium medium</name>
    <dbReference type="NCBI Taxonomy" id="97028"/>
    <lineage>
        <taxon>Eukaryota</taxon>
        <taxon>Viridiplantae</taxon>
        <taxon>Streptophyta</taxon>
        <taxon>Embryophyta</taxon>
        <taxon>Tracheophyta</taxon>
        <taxon>Spermatophyta</taxon>
        <taxon>Magnoliopsida</taxon>
        <taxon>eudicotyledons</taxon>
        <taxon>Gunneridae</taxon>
        <taxon>Pentapetalae</taxon>
        <taxon>rosids</taxon>
        <taxon>fabids</taxon>
        <taxon>Fabales</taxon>
        <taxon>Fabaceae</taxon>
        <taxon>Papilionoideae</taxon>
        <taxon>50 kb inversion clade</taxon>
        <taxon>NPAAA clade</taxon>
        <taxon>Hologalegina</taxon>
        <taxon>IRL clade</taxon>
        <taxon>Trifolieae</taxon>
        <taxon>Trifolium</taxon>
    </lineage>
</organism>
<evidence type="ECO:0000313" key="2">
    <source>
        <dbReference type="Proteomes" id="UP000265520"/>
    </source>
</evidence>
<gene>
    <name evidence="1" type="ORF">A2U01_0008198</name>
</gene>
<sequence length="76" mass="8688">MNLMSVRGISLVPETQLDVLDVERAKVVEAAKLLNIQKEVGFTFEEIEGETIKQLIDQEGCDRVKKLDWEQRNGDQ</sequence>
<proteinExistence type="predicted"/>
<dbReference type="Proteomes" id="UP000265520">
    <property type="component" value="Unassembled WGS sequence"/>
</dbReference>
<comment type="caution">
    <text evidence="1">The sequence shown here is derived from an EMBL/GenBank/DDBJ whole genome shotgun (WGS) entry which is preliminary data.</text>
</comment>